<reference evidence="8 9" key="1">
    <citation type="journal article" date="2020" name="Mol. Plant">
        <title>The Chromosome-Based Rubber Tree Genome Provides New Insights into Spurge Genome Evolution and Rubber Biosynthesis.</title>
        <authorList>
            <person name="Liu J."/>
            <person name="Shi C."/>
            <person name="Shi C.C."/>
            <person name="Li W."/>
            <person name="Zhang Q.J."/>
            <person name="Zhang Y."/>
            <person name="Li K."/>
            <person name="Lu H.F."/>
            <person name="Shi C."/>
            <person name="Zhu S.T."/>
            <person name="Xiao Z.Y."/>
            <person name="Nan H."/>
            <person name="Yue Y."/>
            <person name="Zhu X.G."/>
            <person name="Wu Y."/>
            <person name="Hong X.N."/>
            <person name="Fan G.Y."/>
            <person name="Tong Y."/>
            <person name="Zhang D."/>
            <person name="Mao C.L."/>
            <person name="Liu Y.L."/>
            <person name="Hao S.J."/>
            <person name="Liu W.Q."/>
            <person name="Lv M.Q."/>
            <person name="Zhang H.B."/>
            <person name="Liu Y."/>
            <person name="Hu-Tang G.R."/>
            <person name="Wang J.P."/>
            <person name="Wang J.H."/>
            <person name="Sun Y.H."/>
            <person name="Ni S.B."/>
            <person name="Chen W.B."/>
            <person name="Zhang X.C."/>
            <person name="Jiao Y.N."/>
            <person name="Eichler E.E."/>
            <person name="Li G.H."/>
            <person name="Liu X."/>
            <person name="Gao L.Z."/>
        </authorList>
    </citation>
    <scope>NUCLEOTIDE SEQUENCE [LARGE SCALE GENOMIC DNA]</scope>
    <source>
        <strain evidence="9">cv. GT1</strain>
        <tissue evidence="8">Leaf</tissue>
    </source>
</reference>
<dbReference type="PANTHER" id="PTHR24185">
    <property type="entry name" value="CALCIUM-INDEPENDENT PHOSPHOLIPASE A2-GAMMA"/>
    <property type="match status" value="1"/>
</dbReference>
<dbReference type="CDD" id="cd07211">
    <property type="entry name" value="Pat_PNPLA8"/>
    <property type="match status" value="1"/>
</dbReference>
<dbReference type="SUPFAM" id="SSF52151">
    <property type="entry name" value="FabD/lysophospholipase-like"/>
    <property type="match status" value="1"/>
</dbReference>
<dbReference type="Pfam" id="PF01734">
    <property type="entry name" value="Patatin"/>
    <property type="match status" value="1"/>
</dbReference>
<dbReference type="EMBL" id="JAAGAX010000009">
    <property type="protein sequence ID" value="KAF2304652.1"/>
    <property type="molecule type" value="Genomic_DNA"/>
</dbReference>
<feature type="region of interest" description="Disordered" evidence="6">
    <location>
        <begin position="1213"/>
        <end position="1243"/>
    </location>
</feature>
<keyword evidence="1" id="KW-0677">Repeat</keyword>
<keyword evidence="2 5" id="KW-0378">Hydrolase</keyword>
<evidence type="ECO:0000256" key="6">
    <source>
        <dbReference type="SAM" id="MobiDB-lite"/>
    </source>
</evidence>
<dbReference type="GO" id="GO:0004620">
    <property type="term" value="F:phospholipase activity"/>
    <property type="evidence" value="ECO:0007669"/>
    <property type="project" value="InterPro"/>
</dbReference>
<dbReference type="InterPro" id="IPR016024">
    <property type="entry name" value="ARM-type_fold"/>
</dbReference>
<keyword evidence="9" id="KW-1185">Reference proteome</keyword>
<evidence type="ECO:0000256" key="3">
    <source>
        <dbReference type="ARBA" id="ARBA00022963"/>
    </source>
</evidence>
<feature type="compositionally biased region" description="Low complexity" evidence="6">
    <location>
        <begin position="33"/>
        <end position="48"/>
    </location>
</feature>
<feature type="domain" description="PNPLA" evidence="7">
    <location>
        <begin position="502"/>
        <end position="745"/>
    </location>
</feature>
<proteinExistence type="predicted"/>
<dbReference type="GO" id="GO:0016020">
    <property type="term" value="C:membrane"/>
    <property type="evidence" value="ECO:0007669"/>
    <property type="project" value="TreeGrafter"/>
</dbReference>
<dbReference type="InterPro" id="IPR000225">
    <property type="entry name" value="Armadillo"/>
</dbReference>
<dbReference type="GO" id="GO:0016042">
    <property type="term" value="P:lipid catabolic process"/>
    <property type="evidence" value="ECO:0007669"/>
    <property type="project" value="UniProtKB-UniRule"/>
</dbReference>
<dbReference type="SMART" id="SM00185">
    <property type="entry name" value="ARM"/>
    <property type="match status" value="3"/>
</dbReference>
<keyword evidence="3 5" id="KW-0442">Lipid degradation</keyword>
<dbReference type="InterPro" id="IPR016035">
    <property type="entry name" value="Acyl_Trfase/lysoPLipase"/>
</dbReference>
<evidence type="ECO:0000313" key="9">
    <source>
        <dbReference type="Proteomes" id="UP000467840"/>
    </source>
</evidence>
<dbReference type="Gene3D" id="3.40.1090.10">
    <property type="entry name" value="Cytosolic phospholipase A2 catalytic domain"/>
    <property type="match status" value="1"/>
</dbReference>
<feature type="region of interest" description="Disordered" evidence="6">
    <location>
        <begin position="19"/>
        <end position="57"/>
    </location>
</feature>
<dbReference type="PROSITE" id="PS51635">
    <property type="entry name" value="PNPLA"/>
    <property type="match status" value="1"/>
</dbReference>
<dbReference type="InterPro" id="IPR045217">
    <property type="entry name" value="PNPLA8-like"/>
</dbReference>
<keyword evidence="4 5" id="KW-0443">Lipid metabolism</keyword>
<gene>
    <name evidence="8" type="ORF">GH714_037294</name>
</gene>
<dbReference type="GO" id="GO:0006631">
    <property type="term" value="P:fatty acid metabolic process"/>
    <property type="evidence" value="ECO:0007669"/>
    <property type="project" value="TreeGrafter"/>
</dbReference>
<evidence type="ECO:0000256" key="5">
    <source>
        <dbReference type="PROSITE-ProRule" id="PRU01161"/>
    </source>
</evidence>
<dbReference type="Gene3D" id="3.80.10.10">
    <property type="entry name" value="Ribonuclease Inhibitor"/>
    <property type="match status" value="1"/>
</dbReference>
<protein>
    <recommendedName>
        <fullName evidence="7">PNPLA domain-containing protein</fullName>
    </recommendedName>
</protein>
<feature type="short sequence motif" description="DGA/G" evidence="5">
    <location>
        <begin position="732"/>
        <end position="734"/>
    </location>
</feature>
<dbReference type="SUPFAM" id="SSF52075">
    <property type="entry name" value="Outer arm dynein light chain 1"/>
    <property type="match status" value="1"/>
</dbReference>
<comment type="caution">
    <text evidence="8">The sequence shown here is derived from an EMBL/GenBank/DDBJ whole genome shotgun (WGS) entry which is preliminary data.</text>
</comment>
<evidence type="ECO:0000259" key="7">
    <source>
        <dbReference type="PROSITE" id="PS51635"/>
    </source>
</evidence>
<accession>A0A6A6LT70</accession>
<dbReference type="InterPro" id="IPR002641">
    <property type="entry name" value="PNPLA_dom"/>
</dbReference>
<feature type="active site" description="Nucleophile" evidence="5">
    <location>
        <position position="540"/>
    </location>
</feature>
<dbReference type="SUPFAM" id="SSF48371">
    <property type="entry name" value="ARM repeat"/>
    <property type="match status" value="1"/>
</dbReference>
<dbReference type="Proteomes" id="UP000467840">
    <property type="component" value="Chromosome 16"/>
</dbReference>
<dbReference type="PANTHER" id="PTHR24185:SF1">
    <property type="entry name" value="CALCIUM-INDEPENDENT PHOSPHOLIPASE A2-GAMMA"/>
    <property type="match status" value="1"/>
</dbReference>
<feature type="short sequence motif" description="GXGXXG" evidence="5">
    <location>
        <begin position="506"/>
        <end position="511"/>
    </location>
</feature>
<feature type="short sequence motif" description="GXSXG" evidence="5">
    <location>
        <begin position="538"/>
        <end position="542"/>
    </location>
</feature>
<feature type="active site" description="Proton acceptor" evidence="5">
    <location>
        <position position="732"/>
    </location>
</feature>
<dbReference type="InterPro" id="IPR032675">
    <property type="entry name" value="LRR_dom_sf"/>
</dbReference>
<name>A0A6A6LT70_HEVBR</name>
<dbReference type="Gene3D" id="1.25.10.10">
    <property type="entry name" value="Leucine-rich Repeat Variant"/>
    <property type="match status" value="1"/>
</dbReference>
<organism evidence="8 9">
    <name type="scientific">Hevea brasiliensis</name>
    <name type="common">Para rubber tree</name>
    <name type="synonym">Siphonia brasiliensis</name>
    <dbReference type="NCBI Taxonomy" id="3981"/>
    <lineage>
        <taxon>Eukaryota</taxon>
        <taxon>Viridiplantae</taxon>
        <taxon>Streptophyta</taxon>
        <taxon>Embryophyta</taxon>
        <taxon>Tracheophyta</taxon>
        <taxon>Spermatophyta</taxon>
        <taxon>Magnoliopsida</taxon>
        <taxon>eudicotyledons</taxon>
        <taxon>Gunneridae</taxon>
        <taxon>Pentapetalae</taxon>
        <taxon>rosids</taxon>
        <taxon>fabids</taxon>
        <taxon>Malpighiales</taxon>
        <taxon>Euphorbiaceae</taxon>
        <taxon>Crotonoideae</taxon>
        <taxon>Micrandreae</taxon>
        <taxon>Hevea</taxon>
    </lineage>
</organism>
<sequence length="1387" mass="153767">MSWGLGWKRPSEIFRLTLNYGTEESEEDLNRMSTSTSSGSLSSSSPSSPSSPPRDQELGFRIDLDWTAADDEDQVALRLQSQLMVALPLPQDCVTVDLRSRDEEMGEEGNVGVEMKVVKRREPLRGMTMSKAGSGQQSDGVGVLTRLLRSNLATVVVESGMVLGWVVASIGGASPGSAFVVVVYRVDYNTLVSVPVELRQCVGLVELSLEHNKLVRPLLDFRAMAEIQILRLFGNPLEFLPEILPLHKLRHFSLANVRIVADENLRSVNVQIEMENSSYFGASRHKLSAFFSLLFRFSSCHHPLLASALAKIMQDQGNRAVVGKDENAVRQLISMISSDNQHVVEQACSALSTLAGDVSVAIQLMKCDIMQPIETVLKSVAHEEVISVLQVVATLGFTSDTVAQKILTKDLLKSLKLLCAHKNPEVQRLALLAVGNLAFCLENRRILVTSESLRDLLLRLTVTSEPRVNKAAARALAILGENENLRRAIRGRQVAKQGLRILSMDGGGMKGLATVQILKAIEKGTGKRIHELFDLICGTSTGGMLAVALGIKLMTLGQCEEIYKNLGKLVFAEPTPKDNEAASWREKLDQLYKSSSQSFRVVVHGSKHSADQFERLLKEMCVDEDGNLLIESAVKNVPKVFVVSTLVNVMPAQPFIFRNYQYPAGTPEVPFAISESSGVTVLGSPTTGAQVGYKRSAFIGSCKHHVWQAIRASSAAPYYLDDFSDDIYRWQDGAIVANNPTIFAIREAQLLWPDTKIDCLVSIGCGSVPTKVRKGGWRYLDTGQVLIESACSVDRVEEALSTLLPMLPEIQYFRFNPVDERCDMELDETDPAVWLKLEAAVEEYIQTNSEAFKNVCERLLMPYKHDDKLLENLKNQQFPKAKILHTDENGPSLGWRRNVLLVEALHRPDSGRVMHHARALESFCGRNGIRLSLMLGTSGIGKTMPATAFPSPFTSPLITGSFPSSPLLYSPDFGPQKVGRIDMVPPLSLDGFQSGKNASSPPMSPSGRRQLSLPVRSLHEKLQSTPQVGIIHLALQNDSFGSILSWQNDVFVVAEPGDLADKFLQSVKFSLLSMMRGCRRKVTSFLANISTVADLVRYRPYFQVGNVVHRYIGRQTQVMEDDQEIGAYMFRRTVPSMHLTPDDVRWMVGAWRDRIIICTGTYGPTPTLIKAFLDSGAKAVICPSAEPPEIPVTSAHVSGEFNVLENGRFEIGEEEAEDEEAEPVSPTSDWEDSDPEKNGEHSMGFWDDEEEELSRFVSQLYDKLFREGARVDVALQNALTSHRRMRGTIGSLVRKEIEYFTKIELDRRVSSGKPQEQMTDMDSSSTGHSMPCFWSSTLNWKRKKRRGNNSGFFPSIFSSVKVAETDPLNGIPGFSYRILKNDEKDNV</sequence>
<evidence type="ECO:0000256" key="1">
    <source>
        <dbReference type="ARBA" id="ARBA00022737"/>
    </source>
</evidence>
<evidence type="ECO:0000313" key="8">
    <source>
        <dbReference type="EMBL" id="KAF2304652.1"/>
    </source>
</evidence>
<feature type="compositionally biased region" description="Acidic residues" evidence="6">
    <location>
        <begin position="1213"/>
        <end position="1222"/>
    </location>
</feature>
<dbReference type="Pfam" id="PF00514">
    <property type="entry name" value="Arm"/>
    <property type="match status" value="1"/>
</dbReference>
<evidence type="ECO:0000256" key="2">
    <source>
        <dbReference type="ARBA" id="ARBA00022801"/>
    </source>
</evidence>
<evidence type="ECO:0000256" key="4">
    <source>
        <dbReference type="ARBA" id="ARBA00023098"/>
    </source>
</evidence>
<dbReference type="InterPro" id="IPR011989">
    <property type="entry name" value="ARM-like"/>
</dbReference>